<sequence>MGNTKRRGKKRIRAFTTDERASHRVIEKQRREALNESFLDLARLIPALAPVRRLSKSLIVHEGIQHLRAQRATCLAAASEVQAILAENIQLIVEVNSWREQYGSGMGSSQVKPVGDAVL</sequence>
<evidence type="ECO:0000259" key="1">
    <source>
        <dbReference type="PROSITE" id="PS50888"/>
    </source>
</evidence>
<dbReference type="Gene3D" id="4.10.280.10">
    <property type="entry name" value="Helix-loop-helix DNA-binding domain"/>
    <property type="match status" value="1"/>
</dbReference>
<dbReference type="Proteomes" id="UP000235371">
    <property type="component" value="Unassembled WGS sequence"/>
</dbReference>
<dbReference type="InterPro" id="IPR011598">
    <property type="entry name" value="bHLH_dom"/>
</dbReference>
<dbReference type="Pfam" id="PF00010">
    <property type="entry name" value="HLH"/>
    <property type="match status" value="1"/>
</dbReference>
<reference evidence="2 3" key="1">
    <citation type="submission" date="2016-04" db="EMBL/GenBank/DDBJ databases">
        <title>A degradative enzymes factory behind the ericoid mycorrhizal symbiosis.</title>
        <authorList>
            <consortium name="DOE Joint Genome Institute"/>
            <person name="Martino E."/>
            <person name="Morin E."/>
            <person name="Grelet G."/>
            <person name="Kuo A."/>
            <person name="Kohler A."/>
            <person name="Daghino S."/>
            <person name="Barry K."/>
            <person name="Choi C."/>
            <person name="Cichocki N."/>
            <person name="Clum A."/>
            <person name="Copeland A."/>
            <person name="Hainaut M."/>
            <person name="Haridas S."/>
            <person name="Labutti K."/>
            <person name="Lindquist E."/>
            <person name="Lipzen A."/>
            <person name="Khouja H.-R."/>
            <person name="Murat C."/>
            <person name="Ohm R."/>
            <person name="Olson A."/>
            <person name="Spatafora J."/>
            <person name="Veneault-Fourrey C."/>
            <person name="Henrissat B."/>
            <person name="Grigoriev I."/>
            <person name="Martin F."/>
            <person name="Perotto S."/>
        </authorList>
    </citation>
    <scope>NUCLEOTIDE SEQUENCE [LARGE SCALE GENOMIC DNA]</scope>
    <source>
        <strain evidence="2 3">E</strain>
    </source>
</reference>
<proteinExistence type="predicted"/>
<dbReference type="PROSITE" id="PS50888">
    <property type="entry name" value="BHLH"/>
    <property type="match status" value="1"/>
</dbReference>
<dbReference type="InParanoid" id="A0A2J6SZH3"/>
<dbReference type="STRING" id="1095630.A0A2J6SZH3"/>
<protein>
    <recommendedName>
        <fullName evidence="1">BHLH domain-containing protein</fullName>
    </recommendedName>
</protein>
<evidence type="ECO:0000313" key="3">
    <source>
        <dbReference type="Proteomes" id="UP000235371"/>
    </source>
</evidence>
<name>A0A2J6SZH3_9HELO</name>
<dbReference type="GO" id="GO:0046983">
    <property type="term" value="F:protein dimerization activity"/>
    <property type="evidence" value="ECO:0007669"/>
    <property type="project" value="InterPro"/>
</dbReference>
<dbReference type="SUPFAM" id="SSF47459">
    <property type="entry name" value="HLH, helix-loop-helix DNA-binding domain"/>
    <property type="match status" value="1"/>
</dbReference>
<dbReference type="AlphaFoldDB" id="A0A2J6SZH3"/>
<evidence type="ECO:0000313" key="2">
    <source>
        <dbReference type="EMBL" id="PMD56073.1"/>
    </source>
</evidence>
<dbReference type="EMBL" id="KZ613852">
    <property type="protein sequence ID" value="PMD56073.1"/>
    <property type="molecule type" value="Genomic_DNA"/>
</dbReference>
<dbReference type="GeneID" id="36583462"/>
<feature type="non-terminal residue" evidence="2">
    <location>
        <position position="119"/>
    </location>
</feature>
<accession>A0A2J6SZH3</accession>
<gene>
    <name evidence="2" type="ORF">K444DRAFT_536508</name>
</gene>
<dbReference type="InterPro" id="IPR036638">
    <property type="entry name" value="HLH_DNA-bd_sf"/>
</dbReference>
<feature type="domain" description="BHLH" evidence="1">
    <location>
        <begin position="18"/>
        <end position="70"/>
    </location>
</feature>
<keyword evidence="3" id="KW-1185">Reference proteome</keyword>
<dbReference type="SMART" id="SM00353">
    <property type="entry name" value="HLH"/>
    <property type="match status" value="1"/>
</dbReference>
<dbReference type="RefSeq" id="XP_024732977.1">
    <property type="nucleotide sequence ID" value="XM_024875382.1"/>
</dbReference>
<dbReference type="CDD" id="cd00083">
    <property type="entry name" value="bHLH_SF"/>
    <property type="match status" value="1"/>
</dbReference>
<organism evidence="2 3">
    <name type="scientific">Hyaloscypha bicolor E</name>
    <dbReference type="NCBI Taxonomy" id="1095630"/>
    <lineage>
        <taxon>Eukaryota</taxon>
        <taxon>Fungi</taxon>
        <taxon>Dikarya</taxon>
        <taxon>Ascomycota</taxon>
        <taxon>Pezizomycotina</taxon>
        <taxon>Leotiomycetes</taxon>
        <taxon>Helotiales</taxon>
        <taxon>Hyaloscyphaceae</taxon>
        <taxon>Hyaloscypha</taxon>
        <taxon>Hyaloscypha bicolor</taxon>
    </lineage>
</organism>
<dbReference type="OrthoDB" id="8964853at2759"/>